<evidence type="ECO:0000259" key="5">
    <source>
        <dbReference type="PROSITE" id="PS50918"/>
    </source>
</evidence>
<evidence type="ECO:0000256" key="2">
    <source>
        <dbReference type="ARBA" id="ARBA00023242"/>
    </source>
</evidence>
<dbReference type="Pfam" id="PF00644">
    <property type="entry name" value="PARP"/>
    <property type="match status" value="1"/>
</dbReference>
<evidence type="ECO:0000256" key="4">
    <source>
        <dbReference type="RuleBase" id="RU362114"/>
    </source>
</evidence>
<dbReference type="PROSITE" id="PS50918">
    <property type="entry name" value="WWE"/>
    <property type="match status" value="1"/>
</dbReference>
<gene>
    <name evidence="8" type="primary">LOC100374190</name>
</gene>
<dbReference type="Proteomes" id="UP000694865">
    <property type="component" value="Unplaced"/>
</dbReference>
<feature type="domain" description="WWE" evidence="5">
    <location>
        <begin position="23"/>
        <end position="111"/>
    </location>
</feature>
<comment type="subcellular location">
    <subcellularLocation>
        <location evidence="1">Nucleus</location>
    </subcellularLocation>
</comment>
<keyword evidence="2" id="KW-0539">Nucleus</keyword>
<keyword evidence="4" id="KW-0808">Transferase</keyword>
<protein>
    <recommendedName>
        <fullName evidence="4">Poly [ADP-ribose] polymerase</fullName>
        <shortName evidence="4">PARP</shortName>
        <ecNumber evidence="4">2.4.2.-</ecNumber>
    </recommendedName>
</protein>
<dbReference type="RefSeq" id="XP_006822365.1">
    <property type="nucleotide sequence ID" value="XM_006822302.1"/>
</dbReference>
<evidence type="ECO:0000313" key="8">
    <source>
        <dbReference type="RefSeq" id="XP_006822365.1"/>
    </source>
</evidence>
<dbReference type="GeneID" id="100374190"/>
<dbReference type="PANTHER" id="PTHR45740">
    <property type="entry name" value="POLY [ADP-RIBOSE] POLYMERASE"/>
    <property type="match status" value="1"/>
</dbReference>
<dbReference type="InterPro" id="IPR012317">
    <property type="entry name" value="Poly(ADP-ribose)pol_cat_dom"/>
</dbReference>
<sequence length="355" mass="41037">MAAINDIDTSVTLGLRRLSTWSTGRAPTGHLFATHWTWSWQDEYNQWIKYGEKSGSSSIDSDQLEKEYQNYLDKTAEGIVSFTSGHHEYILQFKTMQQQNTKYKTKRAVRRRPKFMSRDDVQDIIRQGPSRPTCTGSTTVAVAAAKGSSTYYVPDHWDLTGDDYGDYRLVDIHPTGKTAREYNDVTTKFYKTIPRTTRITRIVRVQNEELWDHHTRKERWMMKKNMDRKVEERHLFHGTRHEFVDAICQQNFDWRVSGTSSGTAYGKGSYFARDATYSHNYTRPDTNGIYQMFLARVLVGSYTAGNEDLVKPPPKNPSNPFGDSYDSCVNSTSDPSIYIIFDNSQTYPQYVISYK</sequence>
<accession>A0ABM0MQS4</accession>
<dbReference type="SUPFAM" id="SSF117839">
    <property type="entry name" value="WWE domain"/>
    <property type="match status" value="1"/>
</dbReference>
<name>A0ABM0MQS4_SACKO</name>
<dbReference type="Gene3D" id="3.90.228.10">
    <property type="match status" value="1"/>
</dbReference>
<dbReference type="PROSITE" id="PS51059">
    <property type="entry name" value="PARP_CATALYTIC"/>
    <property type="match status" value="1"/>
</dbReference>
<feature type="domain" description="PARP catalytic" evidence="6">
    <location>
        <begin position="161"/>
        <end position="355"/>
    </location>
</feature>
<evidence type="ECO:0000256" key="1">
    <source>
        <dbReference type="ARBA" id="ARBA00004123"/>
    </source>
</evidence>
<dbReference type="SUPFAM" id="SSF56399">
    <property type="entry name" value="ADP-ribosylation"/>
    <property type="match status" value="1"/>
</dbReference>
<dbReference type="InterPro" id="IPR004170">
    <property type="entry name" value="WWE_dom"/>
</dbReference>
<dbReference type="EC" id="2.4.2.-" evidence="4"/>
<evidence type="ECO:0000256" key="3">
    <source>
        <dbReference type="ARBA" id="ARBA00024347"/>
    </source>
</evidence>
<proteinExistence type="inferred from homology"/>
<evidence type="ECO:0000313" key="7">
    <source>
        <dbReference type="Proteomes" id="UP000694865"/>
    </source>
</evidence>
<dbReference type="Pfam" id="PF02825">
    <property type="entry name" value="WWE"/>
    <property type="match status" value="1"/>
</dbReference>
<dbReference type="CDD" id="cd01439">
    <property type="entry name" value="TCCD_inducible_PARP_like"/>
    <property type="match status" value="1"/>
</dbReference>
<evidence type="ECO:0000259" key="6">
    <source>
        <dbReference type="PROSITE" id="PS51059"/>
    </source>
</evidence>
<keyword evidence="7" id="KW-1185">Reference proteome</keyword>
<keyword evidence="4" id="KW-0328">Glycosyltransferase</keyword>
<comment type="similarity">
    <text evidence="3">Belongs to the ARTD/PARP family.</text>
</comment>
<organism evidence="7 8">
    <name type="scientific">Saccoglossus kowalevskii</name>
    <name type="common">Acorn worm</name>
    <dbReference type="NCBI Taxonomy" id="10224"/>
    <lineage>
        <taxon>Eukaryota</taxon>
        <taxon>Metazoa</taxon>
        <taxon>Hemichordata</taxon>
        <taxon>Enteropneusta</taxon>
        <taxon>Harrimaniidae</taxon>
        <taxon>Saccoglossus</taxon>
    </lineage>
</organism>
<reference evidence="8" key="1">
    <citation type="submission" date="2025-08" db="UniProtKB">
        <authorList>
            <consortium name="RefSeq"/>
        </authorList>
    </citation>
    <scope>IDENTIFICATION</scope>
    <source>
        <tissue evidence="8">Testes</tissue>
    </source>
</reference>
<dbReference type="Gene3D" id="3.30.720.50">
    <property type="match status" value="1"/>
</dbReference>
<dbReference type="InterPro" id="IPR037197">
    <property type="entry name" value="WWE_dom_sf"/>
</dbReference>
<keyword evidence="4" id="KW-0520">NAD</keyword>
<dbReference type="InterPro" id="IPR051712">
    <property type="entry name" value="ARTD-AVP"/>
</dbReference>
<dbReference type="PANTHER" id="PTHR45740:SF2">
    <property type="entry name" value="POLY [ADP-RIBOSE] POLYMERASE"/>
    <property type="match status" value="1"/>
</dbReference>